<protein>
    <submittedName>
        <fullName evidence="2">Uncharacterized protein</fullName>
    </submittedName>
</protein>
<organism evidence="1 2">
    <name type="scientific">Romanomermis culicivorax</name>
    <name type="common">Nematode worm</name>
    <dbReference type="NCBI Taxonomy" id="13658"/>
    <lineage>
        <taxon>Eukaryota</taxon>
        <taxon>Metazoa</taxon>
        <taxon>Ecdysozoa</taxon>
        <taxon>Nematoda</taxon>
        <taxon>Enoplea</taxon>
        <taxon>Dorylaimia</taxon>
        <taxon>Mermithida</taxon>
        <taxon>Mermithoidea</taxon>
        <taxon>Mermithidae</taxon>
        <taxon>Romanomermis</taxon>
    </lineage>
</organism>
<evidence type="ECO:0000313" key="2">
    <source>
        <dbReference type="WBParaSite" id="nRc.2.0.1.t39735-RA"/>
    </source>
</evidence>
<accession>A0A915KNV7</accession>
<proteinExistence type="predicted"/>
<dbReference type="AlphaFoldDB" id="A0A915KNV7"/>
<sequence length="103" mass="11603">MTHLDYCDQITTIKFVGIHICIGLHGRLGFAHAVAHTNGFGAVEINRLAIQILETQGNTVRYSNALGRGYRLPLESGLLTAQLEMLLFNQCPLLWQYLPCFYH</sequence>
<evidence type="ECO:0000313" key="1">
    <source>
        <dbReference type="Proteomes" id="UP000887565"/>
    </source>
</evidence>
<name>A0A915KNV7_ROMCU</name>
<reference evidence="2" key="1">
    <citation type="submission" date="2022-11" db="UniProtKB">
        <authorList>
            <consortium name="WormBaseParasite"/>
        </authorList>
    </citation>
    <scope>IDENTIFICATION</scope>
</reference>
<dbReference type="Proteomes" id="UP000887565">
    <property type="component" value="Unplaced"/>
</dbReference>
<keyword evidence="1" id="KW-1185">Reference proteome</keyword>
<dbReference type="WBParaSite" id="nRc.2.0.1.t39735-RA">
    <property type="protein sequence ID" value="nRc.2.0.1.t39735-RA"/>
    <property type="gene ID" value="nRc.2.0.1.g39735"/>
</dbReference>